<dbReference type="STRING" id="701521.PECL_1365"/>
<gene>
    <name evidence="3" type="ordered locus">PECL_1365</name>
</gene>
<reference evidence="3 4" key="1">
    <citation type="journal article" date="2012" name="J. Bacteriol.">
        <title>Complete Genome Sequence of the Beer Spoilage Organism Pediococcus claussenii ATCC BAA-344T.</title>
        <authorList>
            <person name="Pittet V."/>
            <person name="Abegunde T."/>
            <person name="Marfleet T."/>
            <person name="Haakensen M."/>
            <person name="Morrow K."/>
            <person name="Jayaprakash T."/>
            <person name="Schroeder K."/>
            <person name="Trost B."/>
            <person name="Byrns S."/>
            <person name="Bergsveinson J."/>
            <person name="Kusalik A."/>
            <person name="Ziola B."/>
        </authorList>
    </citation>
    <scope>NUCLEOTIDE SEQUENCE [LARGE SCALE GENOMIC DNA]</scope>
    <source>
        <strain evidence="3 4">ATCC BAA-344</strain>
    </source>
</reference>
<dbReference type="SUPFAM" id="SSF52799">
    <property type="entry name" value="(Phosphotyrosine protein) phosphatases II"/>
    <property type="match status" value="1"/>
</dbReference>
<dbReference type="PROSITE" id="PS50056">
    <property type="entry name" value="TYR_PHOSPHATASE_2"/>
    <property type="match status" value="1"/>
</dbReference>
<dbReference type="EMBL" id="CP003137">
    <property type="protein sequence ID" value="AEV95591.1"/>
    <property type="molecule type" value="Genomic_DNA"/>
</dbReference>
<evidence type="ECO:0000313" key="3">
    <source>
        <dbReference type="EMBL" id="AEV95591.1"/>
    </source>
</evidence>
<dbReference type="KEGG" id="pce:PECL_1365"/>
<sequence>MRDERILKVSNGFNFRDIGGYQTSDGSFVRWHKLIRSGYLTDLSSYDLEYLDNYGIDTVIDLRSDNEVRRFPDKIWSSFEYRRIPIFNSDQTESEASLRRIQKLYSSDELAGYYRMMQSYRKFLVDSHAIHAYQDFFRFILKYGEEKTILFHCSAGKDRTGVCSFLLLAALGVSIKQIKSDYMLTNEASQDRISWRVAEARKMHLGSNFVCSVRDLITVRNEYFDQLLGILEYEFGGAVPFLEDEVGLKKDDFIRIKNIYLTKLRN</sequence>
<dbReference type="GO" id="GO:0004721">
    <property type="term" value="F:phosphoprotein phosphatase activity"/>
    <property type="evidence" value="ECO:0007669"/>
    <property type="project" value="InterPro"/>
</dbReference>
<accession>G8PEI2</accession>
<evidence type="ECO:0000259" key="2">
    <source>
        <dbReference type="PROSITE" id="PS50056"/>
    </source>
</evidence>
<dbReference type="PANTHER" id="PTHR31126:SF1">
    <property type="entry name" value="TYROSINE SPECIFIC PROTEIN PHOSPHATASES DOMAIN-CONTAINING PROTEIN"/>
    <property type="match status" value="1"/>
</dbReference>
<comment type="similarity">
    <text evidence="1">Belongs to the protein-tyrosine phosphatase family.</text>
</comment>
<proteinExistence type="inferred from homology"/>
<evidence type="ECO:0000313" key="4">
    <source>
        <dbReference type="Proteomes" id="UP000005444"/>
    </source>
</evidence>
<dbReference type="AlphaFoldDB" id="G8PEI2"/>
<protein>
    <submittedName>
        <fullName evidence="3">Protein tyrosine/serine phosphatase</fullName>
    </submittedName>
</protein>
<dbReference type="Pfam" id="PF13350">
    <property type="entry name" value="Y_phosphatase3"/>
    <property type="match status" value="1"/>
</dbReference>
<dbReference type="InterPro" id="IPR029021">
    <property type="entry name" value="Prot-tyrosine_phosphatase-like"/>
</dbReference>
<dbReference type="Proteomes" id="UP000005444">
    <property type="component" value="Chromosome"/>
</dbReference>
<dbReference type="PANTHER" id="PTHR31126">
    <property type="entry name" value="TYROSINE-PROTEIN PHOSPHATASE"/>
    <property type="match status" value="1"/>
</dbReference>
<dbReference type="PATRIC" id="fig|701521.8.peg.1270"/>
<dbReference type="Gene3D" id="3.90.190.10">
    <property type="entry name" value="Protein tyrosine phosphatase superfamily"/>
    <property type="match status" value="1"/>
</dbReference>
<dbReference type="InterPro" id="IPR000387">
    <property type="entry name" value="Tyr_Pase_dom"/>
</dbReference>
<organism evidence="3 4">
    <name type="scientific">Pediococcus claussenii (strain ATCC BAA-344 / DSM 14800 / JCM 18046 / KCTC 3811 / LMG 21948 / P06)</name>
    <dbReference type="NCBI Taxonomy" id="701521"/>
    <lineage>
        <taxon>Bacteria</taxon>
        <taxon>Bacillati</taxon>
        <taxon>Bacillota</taxon>
        <taxon>Bacilli</taxon>
        <taxon>Lactobacillales</taxon>
        <taxon>Lactobacillaceae</taxon>
        <taxon>Pediococcus</taxon>
    </lineage>
</organism>
<name>G8PEI2_PEDCP</name>
<dbReference type="PROSITE" id="PS00383">
    <property type="entry name" value="TYR_PHOSPHATASE_1"/>
    <property type="match status" value="1"/>
</dbReference>
<dbReference type="InterPro" id="IPR026893">
    <property type="entry name" value="Tyr/Ser_Pase_IphP-type"/>
</dbReference>
<dbReference type="InterPro" id="IPR016130">
    <property type="entry name" value="Tyr_Pase_AS"/>
</dbReference>
<feature type="domain" description="Tyrosine specific protein phosphatases" evidence="2">
    <location>
        <begin position="134"/>
        <end position="178"/>
    </location>
</feature>
<evidence type="ECO:0000256" key="1">
    <source>
        <dbReference type="ARBA" id="ARBA00009580"/>
    </source>
</evidence>
<dbReference type="RefSeq" id="WP_014215785.1">
    <property type="nucleotide sequence ID" value="NC_016605.1"/>
</dbReference>
<keyword evidence="4" id="KW-1185">Reference proteome</keyword>
<dbReference type="eggNOG" id="COG2365">
    <property type="taxonomic scope" value="Bacteria"/>
</dbReference>
<dbReference type="HOGENOM" id="CLU_057546_0_2_9"/>